<dbReference type="Proteomes" id="UP000321296">
    <property type="component" value="Chromosome"/>
</dbReference>
<evidence type="ECO:0000313" key="2">
    <source>
        <dbReference type="EMBL" id="MDG9732847.1"/>
    </source>
</evidence>
<reference evidence="2 5" key="2">
    <citation type="submission" date="2023-02" db="EMBL/GenBank/DDBJ databases">
        <title>Antimicrobial susceptibility testing and tentative epidemiological cut-off values for Lactobacillaceae family species intended for ingestion.</title>
        <authorList>
            <person name="Noehr-Meldgaard K."/>
            <person name="Struve C."/>
            <person name="Ingmer H."/>
            <person name="Koza A."/>
            <person name="Al-Nakeeb K."/>
            <person name="Agersoe Y."/>
        </authorList>
    </citation>
    <scope>NUCLEOTIDE SEQUENCE [LARGE SCALE GENOMIC DNA]</scope>
    <source>
        <strain evidence="2 5">DSM 20193</strain>
    </source>
</reference>
<name>A0A5B8T4Q8_LEUPS</name>
<proteinExistence type="predicted"/>
<reference evidence="3 4" key="1">
    <citation type="submission" date="2019-06" db="EMBL/GenBank/DDBJ databases">
        <title>Genome analyses of bacteria isolated from kimchi.</title>
        <authorList>
            <person name="Lee S."/>
            <person name="Ahn S."/>
            <person name="Roh S."/>
        </authorList>
    </citation>
    <scope>NUCLEOTIDE SEQUENCE [LARGE SCALE GENOMIC DNA]</scope>
    <source>
        <strain evidence="3 4">CBA3630</strain>
    </source>
</reference>
<dbReference type="AlphaFoldDB" id="A0A5B8T4Q8"/>
<dbReference type="Proteomes" id="UP001529201">
    <property type="component" value="Unassembled WGS sequence"/>
</dbReference>
<sequence length="190" mass="21743">MFKNFNTENWLSFLSIGVPVIVSAIGFIISLVLSHFADRNKSRPVILISLKKYHKNGFYNTDLIIKNYGQTIGTIISVEINPLYKPVEGNDEFEPNGFTNFKNFPLAPGQAITTMIASGTSAKLIETHNRNFTIKYKPDFFKIRPYTEKYSIDEINYPTRYGDGNFTLEKRVEELTNNLEKDLELLKQGC</sequence>
<keyword evidence="5" id="KW-1185">Reference proteome</keyword>
<organism evidence="3 4">
    <name type="scientific">Leuconostoc pseudomesenteroides</name>
    <dbReference type="NCBI Taxonomy" id="33968"/>
    <lineage>
        <taxon>Bacteria</taxon>
        <taxon>Bacillati</taxon>
        <taxon>Bacillota</taxon>
        <taxon>Bacilli</taxon>
        <taxon>Lactobacillales</taxon>
        <taxon>Lactobacillaceae</taxon>
        <taxon>Leuconostoc</taxon>
    </lineage>
</organism>
<evidence type="ECO:0000256" key="1">
    <source>
        <dbReference type="SAM" id="Phobius"/>
    </source>
</evidence>
<dbReference type="GeneID" id="64344365"/>
<gene>
    <name evidence="3" type="ORF">FGL85_05770</name>
    <name evidence="2" type="ORF">P1N92_01780</name>
</gene>
<dbReference type="EMBL" id="JARGDN010000002">
    <property type="protein sequence ID" value="MDG9732847.1"/>
    <property type="molecule type" value="Genomic_DNA"/>
</dbReference>
<protein>
    <submittedName>
        <fullName evidence="3">Uncharacterized protein</fullName>
    </submittedName>
</protein>
<keyword evidence="1" id="KW-1133">Transmembrane helix</keyword>
<dbReference type="RefSeq" id="WP_010279109.1">
    <property type="nucleotide sequence ID" value="NZ_CP042383.1"/>
</dbReference>
<evidence type="ECO:0000313" key="4">
    <source>
        <dbReference type="Proteomes" id="UP000321296"/>
    </source>
</evidence>
<keyword evidence="1" id="KW-0472">Membrane</keyword>
<feature type="transmembrane region" description="Helical" evidence="1">
    <location>
        <begin position="12"/>
        <end position="33"/>
    </location>
</feature>
<accession>A0A5B8T4Q8</accession>
<keyword evidence="1" id="KW-0812">Transmembrane</keyword>
<evidence type="ECO:0000313" key="3">
    <source>
        <dbReference type="EMBL" id="QEA42033.1"/>
    </source>
</evidence>
<dbReference type="EMBL" id="CP042383">
    <property type="protein sequence ID" value="QEA42033.1"/>
    <property type="molecule type" value="Genomic_DNA"/>
</dbReference>
<dbReference type="KEGG" id="lpse:FGL85_05770"/>
<evidence type="ECO:0000313" key="5">
    <source>
        <dbReference type="Proteomes" id="UP001529201"/>
    </source>
</evidence>